<dbReference type="Proteomes" id="UP000541154">
    <property type="component" value="Unassembled WGS sequence"/>
</dbReference>
<evidence type="ECO:0000256" key="2">
    <source>
        <dbReference type="ARBA" id="ARBA00010790"/>
    </source>
</evidence>
<name>A0A8H5ZVL0_PETAA</name>
<dbReference type="Pfam" id="PF00732">
    <property type="entry name" value="GMC_oxred_N"/>
    <property type="match status" value="1"/>
</dbReference>
<gene>
    <name evidence="6" type="ORF">ETB97_000850</name>
</gene>
<evidence type="ECO:0000256" key="1">
    <source>
        <dbReference type="ARBA" id="ARBA00001974"/>
    </source>
</evidence>
<accession>A0A8H5ZVL0</accession>
<comment type="caution">
    <text evidence="6">The sequence shown here is derived from an EMBL/GenBank/DDBJ whole genome shotgun (WGS) entry which is preliminary data.</text>
</comment>
<evidence type="ECO:0000259" key="5">
    <source>
        <dbReference type="Pfam" id="PF00732"/>
    </source>
</evidence>
<dbReference type="GO" id="GO:0050660">
    <property type="term" value="F:flavin adenine dinucleotide binding"/>
    <property type="evidence" value="ECO:0007669"/>
    <property type="project" value="InterPro"/>
</dbReference>
<evidence type="ECO:0000313" key="6">
    <source>
        <dbReference type="EMBL" id="KAF5854713.1"/>
    </source>
</evidence>
<evidence type="ECO:0000256" key="4">
    <source>
        <dbReference type="ARBA" id="ARBA00022827"/>
    </source>
</evidence>
<comment type="cofactor">
    <cofactor evidence="1">
        <name>FAD</name>
        <dbReference type="ChEBI" id="CHEBI:57692"/>
    </cofactor>
</comment>
<keyword evidence="3" id="KW-0285">Flavoprotein</keyword>
<reference evidence="6 7" key="1">
    <citation type="submission" date="2019-04" db="EMBL/GenBank/DDBJ databases">
        <title>Aspergillus burnettii sp. nov., novel species from soil in southeast Queensland.</title>
        <authorList>
            <person name="Gilchrist C.L.M."/>
            <person name="Pitt J.I."/>
            <person name="Lange L."/>
            <person name="Lacey H.J."/>
            <person name="Vuong D."/>
            <person name="Midgley D.J."/>
            <person name="Greenfield P."/>
            <person name="Bradbury M."/>
            <person name="Lacey E."/>
            <person name="Busk P.K."/>
            <person name="Pilgaard B."/>
            <person name="Chooi Y.H."/>
            <person name="Piggott A.M."/>
        </authorList>
    </citation>
    <scope>NUCLEOTIDE SEQUENCE [LARGE SCALE GENOMIC DNA]</scope>
    <source>
        <strain evidence="6 7">FRR 5400</strain>
    </source>
</reference>
<keyword evidence="7" id="KW-1185">Reference proteome</keyword>
<feature type="non-terminal residue" evidence="6">
    <location>
        <position position="1"/>
    </location>
</feature>
<dbReference type="InterPro" id="IPR000172">
    <property type="entry name" value="GMC_OxRdtase_N"/>
</dbReference>
<dbReference type="GO" id="GO:0016614">
    <property type="term" value="F:oxidoreductase activity, acting on CH-OH group of donors"/>
    <property type="evidence" value="ECO:0007669"/>
    <property type="project" value="InterPro"/>
</dbReference>
<dbReference type="AlphaFoldDB" id="A0A8H5ZVL0"/>
<dbReference type="InterPro" id="IPR012132">
    <property type="entry name" value="GMC_OxRdtase"/>
</dbReference>
<proteinExistence type="inferred from homology"/>
<sequence>RLIIDDANLTAKGVTMITGTRQELSIYVTREVIVSQGVFGTPKLLILSGIGPVPELAKHSIPVILDSLHVSQHHLDHPGVPFVLRLKDSFSMDSHVLRKGPLQDQILAAYSKGHAGPMGSSFLELIGFPRIDKPLEKSPEYREAKAANGGLCPYGQPHFELNFIPLFGNAFQWHFPHSKKGSYMTVMVDLVRPVSEGGE</sequence>
<evidence type="ECO:0000256" key="3">
    <source>
        <dbReference type="ARBA" id="ARBA00022630"/>
    </source>
</evidence>
<comment type="similarity">
    <text evidence="2">Belongs to the GMC oxidoreductase family.</text>
</comment>
<feature type="domain" description="Glucose-methanol-choline oxidoreductase N-terminal" evidence="5">
    <location>
        <begin position="1"/>
        <end position="70"/>
    </location>
</feature>
<evidence type="ECO:0000313" key="7">
    <source>
        <dbReference type="Proteomes" id="UP000541154"/>
    </source>
</evidence>
<dbReference type="InterPro" id="IPR036188">
    <property type="entry name" value="FAD/NAD-bd_sf"/>
</dbReference>
<dbReference type="PANTHER" id="PTHR11552">
    <property type="entry name" value="GLUCOSE-METHANOL-CHOLINE GMC OXIDOREDUCTASE"/>
    <property type="match status" value="1"/>
</dbReference>
<dbReference type="PANTHER" id="PTHR11552:SF147">
    <property type="entry name" value="CHOLINE DEHYDROGENASE, MITOCHONDRIAL"/>
    <property type="match status" value="1"/>
</dbReference>
<feature type="non-terminal residue" evidence="6">
    <location>
        <position position="199"/>
    </location>
</feature>
<dbReference type="EMBL" id="SPNV01001124">
    <property type="protein sequence ID" value="KAF5854713.1"/>
    <property type="molecule type" value="Genomic_DNA"/>
</dbReference>
<organism evidence="6 7">
    <name type="scientific">Petromyces alliaceus</name>
    <name type="common">Aspergillus alliaceus</name>
    <dbReference type="NCBI Taxonomy" id="209559"/>
    <lineage>
        <taxon>Eukaryota</taxon>
        <taxon>Fungi</taxon>
        <taxon>Dikarya</taxon>
        <taxon>Ascomycota</taxon>
        <taxon>Pezizomycotina</taxon>
        <taxon>Eurotiomycetes</taxon>
        <taxon>Eurotiomycetidae</taxon>
        <taxon>Eurotiales</taxon>
        <taxon>Aspergillaceae</taxon>
        <taxon>Aspergillus</taxon>
        <taxon>Aspergillus subgen. Circumdati</taxon>
    </lineage>
</organism>
<dbReference type="SUPFAM" id="SSF51905">
    <property type="entry name" value="FAD/NAD(P)-binding domain"/>
    <property type="match status" value="1"/>
</dbReference>
<dbReference type="Gene3D" id="3.30.560.10">
    <property type="entry name" value="Glucose Oxidase, domain 3"/>
    <property type="match status" value="1"/>
</dbReference>
<keyword evidence="4" id="KW-0274">FAD</keyword>
<dbReference type="Gene3D" id="3.50.50.60">
    <property type="entry name" value="FAD/NAD(P)-binding domain"/>
    <property type="match status" value="1"/>
</dbReference>
<protein>
    <recommendedName>
        <fullName evidence="5">Glucose-methanol-choline oxidoreductase N-terminal domain-containing protein</fullName>
    </recommendedName>
</protein>